<name>A0A846Y7E1_9NOCA</name>
<evidence type="ECO:0000256" key="1">
    <source>
        <dbReference type="ARBA" id="ARBA00023015"/>
    </source>
</evidence>
<dbReference type="InterPro" id="IPR050109">
    <property type="entry name" value="HTH-type_TetR-like_transc_reg"/>
</dbReference>
<dbReference type="PANTHER" id="PTHR30055">
    <property type="entry name" value="HTH-TYPE TRANSCRIPTIONAL REGULATOR RUTR"/>
    <property type="match status" value="1"/>
</dbReference>
<feature type="domain" description="HTH tetR-type" evidence="5">
    <location>
        <begin position="1"/>
        <end position="54"/>
    </location>
</feature>
<dbReference type="Proteomes" id="UP000565711">
    <property type="component" value="Unassembled WGS sequence"/>
</dbReference>
<dbReference type="PROSITE" id="PS50977">
    <property type="entry name" value="HTH_TETR_2"/>
    <property type="match status" value="1"/>
</dbReference>
<evidence type="ECO:0000259" key="5">
    <source>
        <dbReference type="PROSITE" id="PS50977"/>
    </source>
</evidence>
<organism evidence="6 7">
    <name type="scientific">Nocardia vermiculata</name>
    <dbReference type="NCBI Taxonomy" id="257274"/>
    <lineage>
        <taxon>Bacteria</taxon>
        <taxon>Bacillati</taxon>
        <taxon>Actinomycetota</taxon>
        <taxon>Actinomycetes</taxon>
        <taxon>Mycobacteriales</taxon>
        <taxon>Nocardiaceae</taxon>
        <taxon>Nocardia</taxon>
    </lineage>
</organism>
<dbReference type="PRINTS" id="PR00455">
    <property type="entry name" value="HTHTETR"/>
</dbReference>
<dbReference type="InterPro" id="IPR001647">
    <property type="entry name" value="HTH_TetR"/>
</dbReference>
<feature type="DNA-binding region" description="H-T-H motif" evidence="4">
    <location>
        <begin position="17"/>
        <end position="36"/>
    </location>
</feature>
<dbReference type="GO" id="GO:0003700">
    <property type="term" value="F:DNA-binding transcription factor activity"/>
    <property type="evidence" value="ECO:0007669"/>
    <property type="project" value="TreeGrafter"/>
</dbReference>
<comment type="caution">
    <text evidence="6">The sequence shown here is derived from an EMBL/GenBank/DDBJ whole genome shotgun (WGS) entry which is preliminary data.</text>
</comment>
<keyword evidence="1" id="KW-0805">Transcription regulation</keyword>
<keyword evidence="3" id="KW-0804">Transcription</keyword>
<dbReference type="SUPFAM" id="SSF46689">
    <property type="entry name" value="Homeodomain-like"/>
    <property type="match status" value="1"/>
</dbReference>
<dbReference type="GO" id="GO:0000976">
    <property type="term" value="F:transcription cis-regulatory region binding"/>
    <property type="evidence" value="ECO:0007669"/>
    <property type="project" value="TreeGrafter"/>
</dbReference>
<evidence type="ECO:0000313" key="6">
    <source>
        <dbReference type="EMBL" id="NKY54275.1"/>
    </source>
</evidence>
<reference evidence="6 7" key="1">
    <citation type="submission" date="2020-04" db="EMBL/GenBank/DDBJ databases">
        <title>MicrobeNet Type strains.</title>
        <authorList>
            <person name="Nicholson A.C."/>
        </authorList>
    </citation>
    <scope>NUCLEOTIDE SEQUENCE [LARGE SCALE GENOMIC DNA]</scope>
    <source>
        <strain evidence="6 7">JCM 12354</strain>
    </source>
</reference>
<dbReference type="Gene3D" id="1.10.357.10">
    <property type="entry name" value="Tetracycline Repressor, domain 2"/>
    <property type="match status" value="1"/>
</dbReference>
<keyword evidence="7" id="KW-1185">Reference proteome</keyword>
<keyword evidence="2 4" id="KW-0238">DNA-binding</keyword>
<evidence type="ECO:0000256" key="4">
    <source>
        <dbReference type="PROSITE-ProRule" id="PRU00335"/>
    </source>
</evidence>
<dbReference type="SUPFAM" id="SSF48498">
    <property type="entry name" value="Tetracyclin repressor-like, C-terminal domain"/>
    <property type="match status" value="1"/>
</dbReference>
<dbReference type="InterPro" id="IPR049445">
    <property type="entry name" value="TetR_SbtR-like_C"/>
</dbReference>
<sequence length="181" mass="19690">MLEAARSLFAERGSQVQLPEVARTAGVGVGTVYRHFPALRDLIEAAAEQRFQEIEAFARTECLENAEPGQGLVRYLHHVGEVLTADRGLSAAIEYTRQSPGSEPRGTSRAQLESVVAEIIARDRATGTLRHDCGTADVHLLVGAISATIRTRSGDWRRLVELALDGLRSRATPGQGARIHR</sequence>
<gene>
    <name evidence="6" type="ORF">HGA08_29230</name>
</gene>
<accession>A0A846Y7E1</accession>
<protein>
    <submittedName>
        <fullName evidence="6">TetR/AcrR family transcriptional regulator</fullName>
    </submittedName>
</protein>
<dbReference type="InterPro" id="IPR036271">
    <property type="entry name" value="Tet_transcr_reg_TetR-rel_C_sf"/>
</dbReference>
<evidence type="ECO:0000313" key="7">
    <source>
        <dbReference type="Proteomes" id="UP000565711"/>
    </source>
</evidence>
<dbReference type="EMBL" id="JAAXOP010000027">
    <property type="protein sequence ID" value="NKY54275.1"/>
    <property type="molecule type" value="Genomic_DNA"/>
</dbReference>
<dbReference type="InterPro" id="IPR009057">
    <property type="entry name" value="Homeodomain-like_sf"/>
</dbReference>
<proteinExistence type="predicted"/>
<evidence type="ECO:0000256" key="2">
    <source>
        <dbReference type="ARBA" id="ARBA00023125"/>
    </source>
</evidence>
<dbReference type="Pfam" id="PF21597">
    <property type="entry name" value="TetR_C_43"/>
    <property type="match status" value="1"/>
</dbReference>
<dbReference type="AlphaFoldDB" id="A0A846Y7E1"/>
<dbReference type="Pfam" id="PF00440">
    <property type="entry name" value="TetR_N"/>
    <property type="match status" value="1"/>
</dbReference>
<evidence type="ECO:0000256" key="3">
    <source>
        <dbReference type="ARBA" id="ARBA00023163"/>
    </source>
</evidence>
<dbReference type="PANTHER" id="PTHR30055:SF234">
    <property type="entry name" value="HTH-TYPE TRANSCRIPTIONAL REGULATOR BETI"/>
    <property type="match status" value="1"/>
</dbReference>